<dbReference type="InterPro" id="IPR055505">
    <property type="entry name" value="DUF7077"/>
</dbReference>
<dbReference type="InterPro" id="IPR045126">
    <property type="entry name" value="TRAPPC10/Trs130"/>
</dbReference>
<name>A0AAD6YFS6_9AGAR</name>
<dbReference type="GO" id="GO:1990071">
    <property type="term" value="C:TRAPPII protein complex"/>
    <property type="evidence" value="ECO:0007669"/>
    <property type="project" value="InterPro"/>
</dbReference>
<evidence type="ECO:0000256" key="2">
    <source>
        <dbReference type="ARBA" id="ARBA00022448"/>
    </source>
</evidence>
<dbReference type="GO" id="GO:0034498">
    <property type="term" value="P:early endosome to Golgi transport"/>
    <property type="evidence" value="ECO:0007669"/>
    <property type="project" value="TreeGrafter"/>
</dbReference>
<dbReference type="PANTHER" id="PTHR13251">
    <property type="entry name" value="EPILEPSY HOLOPROSENCEPHALY CANDIDATE 1/TMEM1"/>
    <property type="match status" value="1"/>
</dbReference>
<dbReference type="EMBL" id="JARJCW010000011">
    <property type="protein sequence ID" value="KAJ7219161.1"/>
    <property type="molecule type" value="Genomic_DNA"/>
</dbReference>
<dbReference type="InterPro" id="IPR056913">
    <property type="entry name" value="TRAPPC10/Trs130_N"/>
</dbReference>
<evidence type="ECO:0000259" key="4">
    <source>
        <dbReference type="Pfam" id="PF12584"/>
    </source>
</evidence>
<evidence type="ECO:0000259" key="5">
    <source>
        <dbReference type="Pfam" id="PF23036"/>
    </source>
</evidence>
<comment type="subcellular location">
    <subcellularLocation>
        <location evidence="1">Golgi apparatus</location>
    </subcellularLocation>
</comment>
<dbReference type="PANTHER" id="PTHR13251:SF3">
    <property type="entry name" value="TRAFFICKING PROTEIN PARTICLE COMPLEX SUBUNIT 10"/>
    <property type="match status" value="1"/>
</dbReference>
<dbReference type="Pfam" id="PF12584">
    <property type="entry name" value="TRAPPC10"/>
    <property type="match status" value="1"/>
</dbReference>
<keyword evidence="2" id="KW-0813">Transport</keyword>
<feature type="domain" description="TRAPPC10/Trs130 C-terminal" evidence="4">
    <location>
        <begin position="1033"/>
        <end position="1182"/>
    </location>
</feature>
<sequence>MAPSQRVLVSYSGTQAFLSSAYWGQIHTALLAQLPLRNIHWKSQSRPSIRTIQELNISLVPLESLRDEHTSQIPATLLEKPFLNVYIVTCEDTDLEAYKTTIKRQVKDWHLIVSAKKNQEWLILHVVRPDARTPSGNFFQLKGTVLDKLKSDFNTDKRDRCVQLAWTSSYPNPAVWAEFLNKLRDGLLSAFDIAVSQREEEVRRSESQRQMPGWNFCNFFILKVPALYFHSVKSIFLFQESLAGSFQGVNLFEDALLQYDELEASFYQVLKERNLSWFGTLITPSPNDDSLPLLSISKKPYRDLTLANTISVFDFRIYLLARQCELLANLGRINEVGGKSAAFLGAFGRRLREVEDTLPEFFIESWTYCSALSVVDQCDAWAANLSLQGSKLSTFNAGKGELVELARIQLDVIGVKVGHLPVRPPFCHTSQPPSSSGVSGSEKKISSAEILESIQNRDIFYETYVKVTNRAIDMYAKAGRRKFALKLHGSLAALDLHRGKLAAALTTYTSLPAHYSPHQWTSLESLMLSLALDTHAKLDKSKDREWIHILLSFLKTYVDTVGLDLLMHEDDSVEYISRLVQAMKDSAAALESDLSHPNHPAMSMQVSSNAKPAGDKDGSFLDVTVHNYLPCPILIDEVAVVLSGRDSERLRFTARSDAIPPGKTEATLFCPTSSAGTYVVDCTEARMSHLIFQWTNRKAASPGRPSGYRGGFSLVRIPRDLLAMDVRLHQPNLIELGKPPTLLVAVSTGRNHVAKASIRFRAPSITFRYRLVTHAQTHTEPFRADETCVALVDLAEASYLELLIPYSDASAFHAMKVDTEVEYVTVAEPGVTRILHLSRVVATTLPVSVNVQDFFRGDRIFSKFTISTTSHQHVRISDAQLQIPEGGLDGVKVVACSPQARSVVTVTPAQPANFLFYLESAQGPVRESLKFRITYRMLREEVESLIEKLVEQVLSTSPVLLAERVKLVNRLVEALEQDSAWVDTYGVSGELNVPEVFGELTEADEPLRQVIKLLHKHKHPHPPEGKWRDIKIPVDVPFMNIVAGACIRLMPTTSPTTPPSSAHATPSLYAGQPIPATLTIHTSFHWGASVNDKQRSYMMRFDVEEMVRDWLVSGRKRGDFAAMDDATYTVPITLIALHHGELVLPKVGVTALPLAGEMTMGSMAIPSTETYQVHGAEKVLVLPRGGRSTFVIGMGSE</sequence>
<evidence type="ECO:0000259" key="6">
    <source>
        <dbReference type="Pfam" id="PF23274"/>
    </source>
</evidence>
<evidence type="ECO:0000313" key="7">
    <source>
        <dbReference type="EMBL" id="KAJ7219161.1"/>
    </source>
</evidence>
<proteinExistence type="predicted"/>
<reference evidence="7" key="1">
    <citation type="submission" date="2023-03" db="EMBL/GenBank/DDBJ databases">
        <title>Massive genome expansion in bonnet fungi (Mycena s.s.) driven by repeated elements and novel gene families across ecological guilds.</title>
        <authorList>
            <consortium name="Lawrence Berkeley National Laboratory"/>
            <person name="Harder C.B."/>
            <person name="Miyauchi S."/>
            <person name="Viragh M."/>
            <person name="Kuo A."/>
            <person name="Thoen E."/>
            <person name="Andreopoulos B."/>
            <person name="Lu D."/>
            <person name="Skrede I."/>
            <person name="Drula E."/>
            <person name="Henrissat B."/>
            <person name="Morin E."/>
            <person name="Kohler A."/>
            <person name="Barry K."/>
            <person name="LaButti K."/>
            <person name="Morin E."/>
            <person name="Salamov A."/>
            <person name="Lipzen A."/>
            <person name="Mereny Z."/>
            <person name="Hegedus B."/>
            <person name="Baldrian P."/>
            <person name="Stursova M."/>
            <person name="Weitz H."/>
            <person name="Taylor A."/>
            <person name="Grigoriev I.V."/>
            <person name="Nagy L.G."/>
            <person name="Martin F."/>
            <person name="Kauserud H."/>
        </authorList>
    </citation>
    <scope>NUCLEOTIDE SEQUENCE</scope>
    <source>
        <strain evidence="7">9144</strain>
    </source>
</reference>
<organism evidence="7 8">
    <name type="scientific">Mycena pura</name>
    <dbReference type="NCBI Taxonomy" id="153505"/>
    <lineage>
        <taxon>Eukaryota</taxon>
        <taxon>Fungi</taxon>
        <taxon>Dikarya</taxon>
        <taxon>Basidiomycota</taxon>
        <taxon>Agaricomycotina</taxon>
        <taxon>Agaricomycetes</taxon>
        <taxon>Agaricomycetidae</taxon>
        <taxon>Agaricales</taxon>
        <taxon>Marasmiineae</taxon>
        <taxon>Mycenaceae</taxon>
        <taxon>Mycena</taxon>
    </lineage>
</organism>
<accession>A0AAD6YFS6</accession>
<comment type="caution">
    <text evidence="7">The sequence shown here is derived from an EMBL/GenBank/DDBJ whole genome shotgun (WGS) entry which is preliminary data.</text>
</comment>
<dbReference type="GO" id="GO:0005829">
    <property type="term" value="C:cytosol"/>
    <property type="evidence" value="ECO:0007669"/>
    <property type="project" value="GOC"/>
</dbReference>
<evidence type="ECO:0000313" key="8">
    <source>
        <dbReference type="Proteomes" id="UP001219525"/>
    </source>
</evidence>
<dbReference type="InterPro" id="IPR022233">
    <property type="entry name" value="TRAPPC10/Trs130_C"/>
</dbReference>
<feature type="domain" description="TRAPPC10/Trs130 N-terminal" evidence="5">
    <location>
        <begin position="5"/>
        <end position="336"/>
    </location>
</feature>
<gene>
    <name evidence="7" type="ORF">GGX14DRAFT_541147</name>
</gene>
<evidence type="ECO:0000256" key="3">
    <source>
        <dbReference type="ARBA" id="ARBA00023034"/>
    </source>
</evidence>
<keyword evidence="3" id="KW-0333">Golgi apparatus</keyword>
<dbReference type="GO" id="GO:0006891">
    <property type="term" value="P:intra-Golgi vesicle-mediated transport"/>
    <property type="evidence" value="ECO:0007669"/>
    <property type="project" value="TreeGrafter"/>
</dbReference>
<dbReference type="AlphaFoldDB" id="A0AAD6YFS6"/>
<evidence type="ECO:0000256" key="1">
    <source>
        <dbReference type="ARBA" id="ARBA00004555"/>
    </source>
</evidence>
<feature type="domain" description="DUF7077" evidence="6">
    <location>
        <begin position="723"/>
        <end position="826"/>
    </location>
</feature>
<dbReference type="Pfam" id="PF23036">
    <property type="entry name" value="TRAPPC10_1st"/>
    <property type="match status" value="1"/>
</dbReference>
<dbReference type="Pfam" id="PF23274">
    <property type="entry name" value="DUF7077"/>
    <property type="match status" value="1"/>
</dbReference>
<protein>
    <submittedName>
        <fullName evidence="7">Trafficking protein particle complex subunit 10</fullName>
    </submittedName>
</protein>
<keyword evidence="8" id="KW-1185">Reference proteome</keyword>
<dbReference type="Proteomes" id="UP001219525">
    <property type="component" value="Unassembled WGS sequence"/>
</dbReference>